<feature type="compositionally biased region" description="Low complexity" evidence="3">
    <location>
        <begin position="178"/>
        <end position="190"/>
    </location>
</feature>
<evidence type="ECO:0000313" key="7">
    <source>
        <dbReference type="Proteomes" id="UP000310636"/>
    </source>
</evidence>
<sequence>MTCDEGRELVQRSVDNDLDSQETALMNEHLRTCPDCSALFDRLTLLSSNLAELPRVTPPFSLVDAILPRLELIDAGNGGAAQAAGYAADYAEQAPVAGSVDAAAAESAQAPLAAPAAGDELARRRRNRSTTRRILAAIAAGIVAGLVIVAAPTLLHDSSSDNDSFALSEAPAAKQRAASESSAAGEPASGYEMAAPSSESGEVAPQAMEEPLRANSSSADSGSASAGEGDAKASSSADEPEQLQGLAFGSAIPSASPSPSAGSAETNKALGAGEAAGGSADQGLTAGDQSESLGDTVTGSIMSVPFAEPLTWISPDQKLKAVAEEHRVSVYRMEDGTLVFQSVLHDGEELSSIYWEQDSSALRYSWKAEDGSFTDLVWTVSTNAESPAGTNSAQSSASAK</sequence>
<gene>
    <name evidence="6" type="ORF">E6C55_23220</name>
</gene>
<accession>A0A4S4BJZ4</accession>
<keyword evidence="4" id="KW-0472">Membrane</keyword>
<dbReference type="InterPro" id="IPR027383">
    <property type="entry name" value="Znf_put"/>
</dbReference>
<comment type="caution">
    <text evidence="6">The sequence shown here is derived from an EMBL/GenBank/DDBJ whole genome shotgun (WGS) entry which is preliminary data.</text>
</comment>
<dbReference type="OrthoDB" id="2381690at2"/>
<dbReference type="AlphaFoldDB" id="A0A4S4BJZ4"/>
<comment type="similarity">
    <text evidence="1">Belongs to the zinc-associated anti-sigma factor (ZAS) superfamily. Anti-sigma-W factor family.</text>
</comment>
<evidence type="ECO:0000256" key="3">
    <source>
        <dbReference type="SAM" id="MobiDB-lite"/>
    </source>
</evidence>
<feature type="transmembrane region" description="Helical" evidence="4">
    <location>
        <begin position="134"/>
        <end position="155"/>
    </location>
</feature>
<dbReference type="Pfam" id="PF13490">
    <property type="entry name" value="zf-HC2"/>
    <property type="match status" value="1"/>
</dbReference>
<feature type="domain" description="Putative zinc-finger" evidence="5">
    <location>
        <begin position="3"/>
        <end position="36"/>
    </location>
</feature>
<feature type="region of interest" description="Disordered" evidence="3">
    <location>
        <begin position="273"/>
        <end position="296"/>
    </location>
</feature>
<keyword evidence="4" id="KW-0812">Transmembrane</keyword>
<dbReference type="Gene3D" id="1.10.10.1320">
    <property type="entry name" value="Anti-sigma factor, zinc-finger domain"/>
    <property type="match status" value="1"/>
</dbReference>
<proteinExistence type="inferred from homology"/>
<name>A0A4S4BJZ4_9BACL</name>
<feature type="region of interest" description="Disordered" evidence="3">
    <location>
        <begin position="160"/>
        <end position="242"/>
    </location>
</feature>
<dbReference type="RefSeq" id="WP_136372211.1">
    <property type="nucleotide sequence ID" value="NZ_SSOB01000035.1"/>
</dbReference>
<evidence type="ECO:0000313" key="6">
    <source>
        <dbReference type="EMBL" id="THF75020.1"/>
    </source>
</evidence>
<dbReference type="EMBL" id="SSOB01000035">
    <property type="protein sequence ID" value="THF75020.1"/>
    <property type="molecule type" value="Genomic_DNA"/>
</dbReference>
<evidence type="ECO:0000259" key="5">
    <source>
        <dbReference type="Pfam" id="PF13490"/>
    </source>
</evidence>
<protein>
    <recommendedName>
        <fullName evidence="2">Anti-sigma-W factor RsiW</fullName>
    </recommendedName>
</protein>
<reference evidence="6 7" key="1">
    <citation type="submission" date="2019-04" db="EMBL/GenBank/DDBJ databases">
        <title>Cohnella sp. nov. isolated from preserved vegetables.</title>
        <authorList>
            <person name="Lin S.-Y."/>
            <person name="Hung M.-H."/>
            <person name="Young C.-C."/>
        </authorList>
    </citation>
    <scope>NUCLEOTIDE SEQUENCE [LARGE SCALE GENOMIC DNA]</scope>
    <source>
        <strain evidence="6 7">CC-MHH1044</strain>
    </source>
</reference>
<dbReference type="Proteomes" id="UP000310636">
    <property type="component" value="Unassembled WGS sequence"/>
</dbReference>
<organism evidence="6 7">
    <name type="scientific">Cohnella fermenti</name>
    <dbReference type="NCBI Taxonomy" id="2565925"/>
    <lineage>
        <taxon>Bacteria</taxon>
        <taxon>Bacillati</taxon>
        <taxon>Bacillota</taxon>
        <taxon>Bacilli</taxon>
        <taxon>Bacillales</taxon>
        <taxon>Paenibacillaceae</taxon>
        <taxon>Cohnella</taxon>
    </lineage>
</organism>
<evidence type="ECO:0000256" key="4">
    <source>
        <dbReference type="SAM" id="Phobius"/>
    </source>
</evidence>
<feature type="compositionally biased region" description="Low complexity" evidence="3">
    <location>
        <begin position="214"/>
        <end position="237"/>
    </location>
</feature>
<keyword evidence="7" id="KW-1185">Reference proteome</keyword>
<feature type="compositionally biased region" description="Low complexity" evidence="3">
    <location>
        <begin position="273"/>
        <end position="283"/>
    </location>
</feature>
<evidence type="ECO:0000256" key="2">
    <source>
        <dbReference type="ARBA" id="ARBA00024438"/>
    </source>
</evidence>
<feature type="compositionally biased region" description="Polar residues" evidence="3">
    <location>
        <begin position="287"/>
        <end position="296"/>
    </location>
</feature>
<keyword evidence="4" id="KW-1133">Transmembrane helix</keyword>
<evidence type="ECO:0000256" key="1">
    <source>
        <dbReference type="ARBA" id="ARBA00024353"/>
    </source>
</evidence>
<dbReference type="InterPro" id="IPR041916">
    <property type="entry name" value="Anti_sigma_zinc_sf"/>
</dbReference>